<dbReference type="RefSeq" id="WP_161340337.1">
    <property type="nucleotide sequence ID" value="NZ_JBHSDG010000003.1"/>
</dbReference>
<reference evidence="1 2" key="1">
    <citation type="journal article" date="2014" name="Int. J. Syst. Evol. Microbiol.">
        <title>Sneathiella chungangensis sp. nov., isolated from a marine sand, and emended description of the genus Sneathiella.</title>
        <authorList>
            <person name="Siamphan C."/>
            <person name="Kim H."/>
            <person name="Lee J.S."/>
            <person name="Kim W."/>
        </authorList>
    </citation>
    <scope>NUCLEOTIDE SEQUENCE [LARGE SCALE GENOMIC DNA]</scope>
    <source>
        <strain evidence="1 2">KCTC 32476</strain>
    </source>
</reference>
<dbReference type="Gene3D" id="3.30.1360.120">
    <property type="entry name" value="Probable tRNA modification gtpase trme, domain 1"/>
    <property type="match status" value="1"/>
</dbReference>
<dbReference type="EMBL" id="WTVA01000015">
    <property type="protein sequence ID" value="MZR23908.1"/>
    <property type="molecule type" value="Genomic_DNA"/>
</dbReference>
<gene>
    <name evidence="1" type="ORF">GQF03_16350</name>
</gene>
<name>A0A845MIY9_9PROT</name>
<dbReference type="Proteomes" id="UP000445696">
    <property type="component" value="Unassembled WGS sequence"/>
</dbReference>
<dbReference type="Gene3D" id="3.30.70.1520">
    <property type="entry name" value="Heterotetrameric sarcosine oxidase"/>
    <property type="match status" value="1"/>
</dbReference>
<evidence type="ECO:0000313" key="1">
    <source>
        <dbReference type="EMBL" id="MZR23908.1"/>
    </source>
</evidence>
<keyword evidence="2" id="KW-1185">Reference proteome</keyword>
<dbReference type="InterPro" id="IPR027266">
    <property type="entry name" value="TrmE/GcvT-like"/>
</dbReference>
<evidence type="ECO:0000313" key="2">
    <source>
        <dbReference type="Proteomes" id="UP000445696"/>
    </source>
</evidence>
<sequence>MSDPLLAPLTALGMNAPMIETIGGVTIGENTSLAIASLSARKGKDQELRALIQPVLGDSLPQPGHAIGARDVTAVWTGVDQWFLMAPLPEHPDFAAEIKALVADTASVTEQTDGWVVFDITGANLIPLLERLCSLDTKAMMAGDATRCLIEHLGCLILCRESARSFTLLGPRSSAASLHHTLVTAARSIA</sequence>
<accession>A0A845MIY9</accession>
<proteinExistence type="predicted"/>
<protein>
    <submittedName>
        <fullName evidence="1">Sarcosine oxidase subunit gamma</fullName>
    </submittedName>
</protein>
<dbReference type="AlphaFoldDB" id="A0A845MIY9"/>
<dbReference type="OrthoDB" id="7356349at2"/>
<dbReference type="SUPFAM" id="SSF103025">
    <property type="entry name" value="Folate-binding domain"/>
    <property type="match status" value="1"/>
</dbReference>
<comment type="caution">
    <text evidence="1">The sequence shown here is derived from an EMBL/GenBank/DDBJ whole genome shotgun (WGS) entry which is preliminary data.</text>
</comment>
<organism evidence="1 2">
    <name type="scientific">Sneathiella chungangensis</name>
    <dbReference type="NCBI Taxonomy" id="1418234"/>
    <lineage>
        <taxon>Bacteria</taxon>
        <taxon>Pseudomonadati</taxon>
        <taxon>Pseudomonadota</taxon>
        <taxon>Alphaproteobacteria</taxon>
        <taxon>Sneathiellales</taxon>
        <taxon>Sneathiellaceae</taxon>
        <taxon>Sneathiella</taxon>
    </lineage>
</organism>